<accession>A0A0F9FWK7</accession>
<dbReference type="AlphaFoldDB" id="A0A0F9FWK7"/>
<protein>
    <recommendedName>
        <fullName evidence="2">PRC-barrel domain-containing protein</fullName>
    </recommendedName>
</protein>
<evidence type="ECO:0008006" key="2">
    <source>
        <dbReference type="Google" id="ProtNLM"/>
    </source>
</evidence>
<name>A0A0F9FWK7_9ZZZZ</name>
<dbReference type="EMBL" id="LAZR01028726">
    <property type="protein sequence ID" value="KKL61735.1"/>
    <property type="molecule type" value="Genomic_DNA"/>
</dbReference>
<gene>
    <name evidence="1" type="ORF">LCGC14_2192310</name>
</gene>
<reference evidence="1" key="1">
    <citation type="journal article" date="2015" name="Nature">
        <title>Complex archaea that bridge the gap between prokaryotes and eukaryotes.</title>
        <authorList>
            <person name="Spang A."/>
            <person name="Saw J.H."/>
            <person name="Jorgensen S.L."/>
            <person name="Zaremba-Niedzwiedzka K."/>
            <person name="Martijn J."/>
            <person name="Lind A.E."/>
            <person name="van Eijk R."/>
            <person name="Schleper C."/>
            <person name="Guy L."/>
            <person name="Ettema T.J."/>
        </authorList>
    </citation>
    <scope>NUCLEOTIDE SEQUENCE</scope>
</reference>
<evidence type="ECO:0000313" key="1">
    <source>
        <dbReference type="EMBL" id="KKL61735.1"/>
    </source>
</evidence>
<proteinExistence type="predicted"/>
<sequence>MDIQIWDRGVLLKKGEKIKDENGKTIAEIKEVVFTDKGVLRIVINPIKPLKVTDLHLIIKDASHYSDEE</sequence>
<organism evidence="1">
    <name type="scientific">marine sediment metagenome</name>
    <dbReference type="NCBI Taxonomy" id="412755"/>
    <lineage>
        <taxon>unclassified sequences</taxon>
        <taxon>metagenomes</taxon>
        <taxon>ecological metagenomes</taxon>
    </lineage>
</organism>
<comment type="caution">
    <text evidence="1">The sequence shown here is derived from an EMBL/GenBank/DDBJ whole genome shotgun (WGS) entry which is preliminary data.</text>
</comment>